<keyword evidence="3" id="KW-1185">Reference proteome</keyword>
<feature type="transmembrane region" description="Helical" evidence="1">
    <location>
        <begin position="91"/>
        <end position="113"/>
    </location>
</feature>
<dbReference type="RefSeq" id="WP_377720214.1">
    <property type="nucleotide sequence ID" value="NZ_JBHSAM010000028.1"/>
</dbReference>
<evidence type="ECO:0000256" key="1">
    <source>
        <dbReference type="SAM" id="Phobius"/>
    </source>
</evidence>
<comment type="caution">
    <text evidence="2">The sequence shown here is derived from an EMBL/GenBank/DDBJ whole genome shotgun (WGS) entry which is preliminary data.</text>
</comment>
<dbReference type="Pfam" id="PF11188">
    <property type="entry name" value="DUF2975"/>
    <property type="match status" value="1"/>
</dbReference>
<dbReference type="InterPro" id="IPR021354">
    <property type="entry name" value="DUF2975"/>
</dbReference>
<evidence type="ECO:0000313" key="2">
    <source>
        <dbReference type="EMBL" id="MFC4101604.1"/>
    </source>
</evidence>
<feature type="transmembrane region" description="Helical" evidence="1">
    <location>
        <begin position="49"/>
        <end position="71"/>
    </location>
</feature>
<gene>
    <name evidence="2" type="ORF">ACFOZ8_18315</name>
</gene>
<dbReference type="EMBL" id="JBHSAM010000028">
    <property type="protein sequence ID" value="MFC4101604.1"/>
    <property type="molecule type" value="Genomic_DNA"/>
</dbReference>
<dbReference type="Proteomes" id="UP001595715">
    <property type="component" value="Unassembled WGS sequence"/>
</dbReference>
<keyword evidence="1" id="KW-1133">Transmembrane helix</keyword>
<reference evidence="3" key="1">
    <citation type="journal article" date="2019" name="Int. J. Syst. Evol. Microbiol.">
        <title>The Global Catalogue of Microorganisms (GCM) 10K type strain sequencing project: providing services to taxonomists for standard genome sequencing and annotation.</title>
        <authorList>
            <consortium name="The Broad Institute Genomics Platform"/>
            <consortium name="The Broad Institute Genome Sequencing Center for Infectious Disease"/>
            <person name="Wu L."/>
            <person name="Ma J."/>
        </authorList>
    </citation>
    <scope>NUCLEOTIDE SEQUENCE [LARGE SCALE GENOMIC DNA]</scope>
    <source>
        <strain evidence="3">IBRC-M 10987</strain>
    </source>
</reference>
<proteinExistence type="predicted"/>
<name>A0ABV8K6F2_9BACL</name>
<sequence>MSRGSILFLKGMVIMFGMAALVVCVVFLPAVAARDAAAHPDTAYLQYPFLAGCYALAVPFLIALVQTYQLLSYAERKRMFSAKAVRALKGIQYSAMLICAVIAAAVLSIMLFIRNEDITPFITLGVVGTFISIVIATFAALLIRVLKDILALKFENDLTI</sequence>
<evidence type="ECO:0000313" key="3">
    <source>
        <dbReference type="Proteomes" id="UP001595715"/>
    </source>
</evidence>
<accession>A0ABV8K6F2</accession>
<organism evidence="2 3">
    <name type="scientific">Paenibacillus xanthanilyticus</name>
    <dbReference type="NCBI Taxonomy" id="1783531"/>
    <lineage>
        <taxon>Bacteria</taxon>
        <taxon>Bacillati</taxon>
        <taxon>Bacillota</taxon>
        <taxon>Bacilli</taxon>
        <taxon>Bacillales</taxon>
        <taxon>Paenibacillaceae</taxon>
        <taxon>Paenibacillus</taxon>
    </lineage>
</organism>
<protein>
    <submittedName>
        <fullName evidence="2">DUF2975 domain-containing protein</fullName>
    </submittedName>
</protein>
<keyword evidence="1" id="KW-0472">Membrane</keyword>
<feature type="transmembrane region" description="Helical" evidence="1">
    <location>
        <begin position="119"/>
        <end position="143"/>
    </location>
</feature>
<keyword evidence="1" id="KW-0812">Transmembrane</keyword>